<dbReference type="Gene3D" id="3.30.360.90">
    <property type="match status" value="1"/>
</dbReference>
<organism evidence="5">
    <name type="scientific">Fructobacillus tropaeoli</name>
    <dbReference type="NCBI Taxonomy" id="709323"/>
    <lineage>
        <taxon>Bacteria</taxon>
        <taxon>Bacillati</taxon>
        <taxon>Bacillota</taxon>
        <taxon>Bacilli</taxon>
        <taxon>Lactobacillales</taxon>
        <taxon>Lactobacillaceae</taxon>
        <taxon>Fructobacillus</taxon>
    </lineage>
</organism>
<dbReference type="InterPro" id="IPR035089">
    <property type="entry name" value="Phage_sheath_subtilisin"/>
</dbReference>
<evidence type="ECO:0000256" key="1">
    <source>
        <dbReference type="ARBA" id="ARBA00008005"/>
    </source>
</evidence>
<dbReference type="InterPro" id="IPR035326">
    <property type="entry name" value="Beta_sandwich_Seath"/>
</dbReference>
<evidence type="ECO:0000259" key="3">
    <source>
        <dbReference type="Pfam" id="PF17481"/>
    </source>
</evidence>
<dbReference type="Gene3D" id="3.40.50.11790">
    <property type="match status" value="1"/>
</dbReference>
<reference evidence="5" key="1">
    <citation type="journal article" date="2015" name="BMC Genomics">
        <title>Comparative genomics of Fructobacillus spp. and Leuconostoc spp. reveals niche-specific evolution of Fructobacillus spp.</title>
        <authorList>
            <person name="Endo A."/>
            <person name="Tanizawa Y."/>
            <person name="Tanaka N."/>
            <person name="Maeno S."/>
            <person name="Kumar H."/>
            <person name="Shiwa Y."/>
            <person name="Okada S."/>
            <person name="Yoshikawa H."/>
            <person name="Dicks L."/>
            <person name="Nakagawa J."/>
            <person name="Arita M."/>
        </authorList>
    </citation>
    <scope>NUCLEOTIDE SEQUENCE [LARGE SCALE GENOMIC DNA]</scope>
    <source>
        <strain evidence="5">F214-1</strain>
    </source>
</reference>
<dbReference type="Pfam" id="PF17482">
    <property type="entry name" value="Phage_sheath_1C"/>
    <property type="match status" value="1"/>
</dbReference>
<evidence type="ECO:0008006" key="6">
    <source>
        <dbReference type="Google" id="ProtNLM"/>
    </source>
</evidence>
<dbReference type="Gene3D" id="3.30.1490.360">
    <property type="match status" value="1"/>
</dbReference>
<dbReference type="RefSeq" id="WP_059394224.1">
    <property type="nucleotide sequence ID" value="NZ_DF968088.1"/>
</dbReference>
<dbReference type="EMBL" id="DF968088">
    <property type="protein sequence ID" value="GAP04884.1"/>
    <property type="molecule type" value="Genomic_DNA"/>
</dbReference>
<dbReference type="Gene3D" id="3.30.1370.220">
    <property type="match status" value="1"/>
</dbReference>
<sequence length="455" mass="48414">MAGGIFNGQNKTLPGAYVNVKSMPSAIAQSAGERGVVFTALMGQGWGENGLIEVTASSDFISKFGMDFDNPKLIGLRMILNNAKKALVFNANDGSKATGTASSLPFNITAKYNGDKGNNITVTVAPDSNNATQFVIETVFGTKLVDKQRVTKVSDFNSNSFVELSVKDSEKADDGVTVLSKLTNPVSVKLSGGTTSVSATAMTDIQTAMETNDFNTMVAANVSDTSALHSLFATAAKRLRNEEGKKVQAVVPAAAATSSDDEGVIVVGNAIVLDGDIELTQAQSAGFVAGITAAALPNESMTYRVVTGAKDIKPRLSNDQATEALNKGQFVFTYSRGSVKVLQDINSLHTFTETHGRDFSKNRPLRVLDDIANTLRRTWEDSFIGKVTNDANGRDLFKATVVNYLTTLQGMNAIQAFSVDDVVVRAGNTKDTVLVDLAVTTTDSMEKMYMTVTSK</sequence>
<dbReference type="Gene3D" id="2.60.40.4290">
    <property type="match status" value="1"/>
</dbReference>
<evidence type="ECO:0000259" key="2">
    <source>
        <dbReference type="Pfam" id="PF04984"/>
    </source>
</evidence>
<comment type="similarity">
    <text evidence="1">Belongs to the myoviridae tail sheath protein family.</text>
</comment>
<evidence type="ECO:0000259" key="4">
    <source>
        <dbReference type="Pfam" id="PF17482"/>
    </source>
</evidence>
<gene>
    <name evidence="5" type="ORF">FTRO_0110190</name>
</gene>
<dbReference type="InterPro" id="IPR020287">
    <property type="entry name" value="Tail_sheath_C"/>
</dbReference>
<dbReference type="Pfam" id="PF04984">
    <property type="entry name" value="Phage_sheath_1"/>
    <property type="match status" value="1"/>
</dbReference>
<feature type="domain" description="Phage tail sheath protein-like beta-sandwich" evidence="3">
    <location>
        <begin position="92"/>
        <end position="194"/>
    </location>
</feature>
<dbReference type="Pfam" id="PF17481">
    <property type="entry name" value="Phage_sheath_domII"/>
    <property type="match status" value="1"/>
</dbReference>
<evidence type="ECO:0000313" key="5">
    <source>
        <dbReference type="EMBL" id="GAP04884.1"/>
    </source>
</evidence>
<dbReference type="AlphaFoldDB" id="A0A3F3H2Z6"/>
<dbReference type="Proteomes" id="UP000064514">
    <property type="component" value="Unassembled WGS sequence"/>
</dbReference>
<name>A0A3F3H2Z6_9LACO</name>
<dbReference type="STRING" id="709323.GCA_001047135_01447"/>
<feature type="domain" description="Tail sheath protein subtilisin-like" evidence="2">
    <location>
        <begin position="197"/>
        <end position="347"/>
    </location>
</feature>
<accession>A0A3F3H2Z6</accession>
<feature type="domain" description="Tail sheath protein C-terminal" evidence="4">
    <location>
        <begin position="357"/>
        <end position="453"/>
    </location>
</feature>
<proteinExistence type="inferred from homology"/>
<protein>
    <recommendedName>
        <fullName evidence="6">Phage tail sheath protein</fullName>
    </recommendedName>
</protein>